<dbReference type="PATRIC" id="fig|1423760.3.peg.2077"/>
<proteinExistence type="predicted"/>
<dbReference type="EMBL" id="AZFK01000005">
    <property type="protein sequence ID" value="KRL92330.1"/>
    <property type="molecule type" value="Genomic_DNA"/>
</dbReference>
<evidence type="ECO:0000313" key="2">
    <source>
        <dbReference type="Proteomes" id="UP000050816"/>
    </source>
</evidence>
<dbReference type="Proteomes" id="UP000050816">
    <property type="component" value="Unassembled WGS sequence"/>
</dbReference>
<name>A0A0R1ULF3_9LACO</name>
<gene>
    <name evidence="1" type="ORF">FC43_GL001984</name>
</gene>
<accession>A0A0R1ULF3</accession>
<organism evidence="1 2">
    <name type="scientific">Limosilactobacillus ingluviei DSM 15946</name>
    <dbReference type="NCBI Taxonomy" id="1423760"/>
    <lineage>
        <taxon>Bacteria</taxon>
        <taxon>Bacillati</taxon>
        <taxon>Bacillota</taxon>
        <taxon>Bacilli</taxon>
        <taxon>Lactobacillales</taxon>
        <taxon>Lactobacillaceae</taxon>
        <taxon>Limosilactobacillus</taxon>
    </lineage>
</organism>
<sequence length="292" mass="31570">MAETNLTTSADLVAQSIDFTEQFTQGIQTLLNALGVVRMHPMTAGSQIKIYKSEVTKVDGAVGEGEVIPLSKVTRKLADTLTLAFKKYRKQTSIEAIQSAGGVTPAIVDTDNKLLREVQKDVKKDLFDYITKANASKTTASGADFQKAMAAALGQLAIKWEDYDTQTVAFANPLDLYDWLGNQKIDVQNTFGLQYIQNFLGFNTIILTSAVKQGTIAATVADNINYFYAPISSVGQLFNMTSDETGLIGVTHDSVNNNLTYETVVTMASVLTTERLDGIVLSTISAPTDAGK</sequence>
<evidence type="ECO:0000313" key="1">
    <source>
        <dbReference type="EMBL" id="KRL92330.1"/>
    </source>
</evidence>
<dbReference type="RefSeq" id="WP_056953387.1">
    <property type="nucleotide sequence ID" value="NZ_AZFK01000005.1"/>
</dbReference>
<protein>
    <submittedName>
        <fullName evidence="1">Phage protein</fullName>
    </submittedName>
</protein>
<comment type="caution">
    <text evidence="1">The sequence shown here is derived from an EMBL/GenBank/DDBJ whole genome shotgun (WGS) entry which is preliminary data.</text>
</comment>
<reference evidence="1 2" key="1">
    <citation type="journal article" date="2015" name="Genome Announc.">
        <title>Expanding the biotechnology potential of lactobacilli through comparative genomics of 213 strains and associated genera.</title>
        <authorList>
            <person name="Sun Z."/>
            <person name="Harris H.M."/>
            <person name="McCann A."/>
            <person name="Guo C."/>
            <person name="Argimon S."/>
            <person name="Zhang W."/>
            <person name="Yang X."/>
            <person name="Jeffery I.B."/>
            <person name="Cooney J.C."/>
            <person name="Kagawa T.F."/>
            <person name="Liu W."/>
            <person name="Song Y."/>
            <person name="Salvetti E."/>
            <person name="Wrobel A."/>
            <person name="Rasinkangas P."/>
            <person name="Parkhill J."/>
            <person name="Rea M.C."/>
            <person name="O'Sullivan O."/>
            <person name="Ritari J."/>
            <person name="Douillard F.P."/>
            <person name="Paul Ross R."/>
            <person name="Yang R."/>
            <person name="Briner A.E."/>
            <person name="Felis G.E."/>
            <person name="de Vos W.M."/>
            <person name="Barrangou R."/>
            <person name="Klaenhammer T.R."/>
            <person name="Caufield P.W."/>
            <person name="Cui Y."/>
            <person name="Zhang H."/>
            <person name="O'Toole P.W."/>
        </authorList>
    </citation>
    <scope>NUCLEOTIDE SEQUENCE [LARGE SCALE GENOMIC DNA]</scope>
    <source>
        <strain evidence="1 2">DSM 15946</strain>
    </source>
</reference>
<dbReference type="AlphaFoldDB" id="A0A0R1ULF3"/>